<gene>
    <name evidence="2" type="primary">hda</name>
    <name evidence="2" type="ORF">DI603_17140</name>
</gene>
<dbReference type="AlphaFoldDB" id="A0A2W5DG84"/>
<dbReference type="SUPFAM" id="SSF52540">
    <property type="entry name" value="P-loop containing nucleoside triphosphate hydrolases"/>
    <property type="match status" value="1"/>
</dbReference>
<dbReference type="Gene3D" id="1.10.8.60">
    <property type="match status" value="1"/>
</dbReference>
<dbReference type="PANTHER" id="PTHR30050">
    <property type="entry name" value="CHROMOSOMAL REPLICATION INITIATOR PROTEIN DNAA"/>
    <property type="match status" value="1"/>
</dbReference>
<comment type="caution">
    <text evidence="2">The sequence shown here is derived from an EMBL/GenBank/DDBJ whole genome shotgun (WGS) entry which is preliminary data.</text>
</comment>
<dbReference type="GO" id="GO:0006270">
    <property type="term" value="P:DNA replication initiation"/>
    <property type="evidence" value="ECO:0007669"/>
    <property type="project" value="TreeGrafter"/>
</dbReference>
<dbReference type="SMART" id="SM00382">
    <property type="entry name" value="AAA"/>
    <property type="match status" value="1"/>
</dbReference>
<dbReference type="Gene3D" id="3.40.50.300">
    <property type="entry name" value="P-loop containing nucleotide triphosphate hydrolases"/>
    <property type="match status" value="1"/>
</dbReference>
<organism evidence="2 3">
    <name type="scientific">Roseateles depolymerans</name>
    <dbReference type="NCBI Taxonomy" id="76731"/>
    <lineage>
        <taxon>Bacteria</taxon>
        <taxon>Pseudomonadati</taxon>
        <taxon>Pseudomonadota</taxon>
        <taxon>Betaproteobacteria</taxon>
        <taxon>Burkholderiales</taxon>
        <taxon>Sphaerotilaceae</taxon>
        <taxon>Roseateles</taxon>
    </lineage>
</organism>
<dbReference type="GO" id="GO:0003688">
    <property type="term" value="F:DNA replication origin binding"/>
    <property type="evidence" value="ECO:0007669"/>
    <property type="project" value="TreeGrafter"/>
</dbReference>
<dbReference type="PANTHER" id="PTHR30050:SF5">
    <property type="entry name" value="DNAA REGULATORY INACTIVATOR HDA"/>
    <property type="match status" value="1"/>
</dbReference>
<sequence>MRQLPLALLAPPVHNFDNFLPGANAEALHYLDSLTPGGPPVLLWGPTGAGKTHLLRALAERWQAAGLRAAWYDAATPLPWELPAHESLLLLDDCQNFDAGQQHAAFALFVASAGQGYTVVATADAPASELTLREDLRTRLGWGPSFQLAPLSEPEMRAALRREADRRGLLLGDEVLSYLLTRFERNLKGLMQLLERLDDFAMSSKRALTLPLLRQMLADEKTEAETKS</sequence>
<dbReference type="InterPro" id="IPR027417">
    <property type="entry name" value="P-loop_NTPase"/>
</dbReference>
<proteinExistence type="predicted"/>
<dbReference type="InterPro" id="IPR055199">
    <property type="entry name" value="Hda_lid"/>
</dbReference>
<dbReference type="Proteomes" id="UP000249633">
    <property type="component" value="Unassembled WGS sequence"/>
</dbReference>
<protein>
    <submittedName>
        <fullName evidence="2">DnaA regulatory inactivator Hda</fullName>
    </submittedName>
</protein>
<name>A0A2W5DG84_9BURK</name>
<dbReference type="InterPro" id="IPR003593">
    <property type="entry name" value="AAA+_ATPase"/>
</dbReference>
<reference evidence="2 3" key="1">
    <citation type="submission" date="2017-08" db="EMBL/GenBank/DDBJ databases">
        <title>Infants hospitalized years apart are colonized by the same room-sourced microbial strains.</title>
        <authorList>
            <person name="Brooks B."/>
            <person name="Olm M.R."/>
            <person name="Firek B.A."/>
            <person name="Baker R."/>
            <person name="Thomas B.C."/>
            <person name="Morowitz M.J."/>
            <person name="Banfield J.F."/>
        </authorList>
    </citation>
    <scope>NUCLEOTIDE SEQUENCE [LARGE SCALE GENOMIC DNA]</scope>
    <source>
        <strain evidence="2">S2_012_000_R2_81</strain>
    </source>
</reference>
<accession>A0A2W5DG84</accession>
<dbReference type="GO" id="GO:0005886">
    <property type="term" value="C:plasma membrane"/>
    <property type="evidence" value="ECO:0007669"/>
    <property type="project" value="TreeGrafter"/>
</dbReference>
<evidence type="ECO:0000313" key="2">
    <source>
        <dbReference type="EMBL" id="PZP29473.1"/>
    </source>
</evidence>
<dbReference type="Pfam" id="PF22688">
    <property type="entry name" value="Hda_lid"/>
    <property type="match status" value="1"/>
</dbReference>
<dbReference type="EMBL" id="QFOD01000018">
    <property type="protein sequence ID" value="PZP29473.1"/>
    <property type="molecule type" value="Genomic_DNA"/>
</dbReference>
<feature type="domain" description="AAA+ ATPase" evidence="1">
    <location>
        <begin position="37"/>
        <end position="223"/>
    </location>
</feature>
<dbReference type="GO" id="GO:0032297">
    <property type="term" value="P:negative regulation of DNA-templated DNA replication initiation"/>
    <property type="evidence" value="ECO:0007669"/>
    <property type="project" value="InterPro"/>
</dbReference>
<evidence type="ECO:0000259" key="1">
    <source>
        <dbReference type="SMART" id="SM00382"/>
    </source>
</evidence>
<evidence type="ECO:0000313" key="3">
    <source>
        <dbReference type="Proteomes" id="UP000249633"/>
    </source>
</evidence>
<dbReference type="NCBIfam" id="TIGR03420">
    <property type="entry name" value="DnaA_homol_Hda"/>
    <property type="match status" value="1"/>
</dbReference>
<dbReference type="InterPro" id="IPR017788">
    <property type="entry name" value="Hda"/>
</dbReference>